<evidence type="ECO:0008006" key="3">
    <source>
        <dbReference type="Google" id="ProtNLM"/>
    </source>
</evidence>
<dbReference type="InterPro" id="IPR024747">
    <property type="entry name" value="Pyridox_Oxase-rel"/>
</dbReference>
<proteinExistence type="predicted"/>
<dbReference type="SUPFAM" id="SSF50475">
    <property type="entry name" value="FMN-binding split barrel"/>
    <property type="match status" value="1"/>
</dbReference>
<dbReference type="KEGG" id="ckr:CKR_0435"/>
<dbReference type="Pfam" id="PF12900">
    <property type="entry name" value="Pyridox_ox_2"/>
    <property type="match status" value="1"/>
</dbReference>
<reference evidence="2" key="1">
    <citation type="submission" date="2005-09" db="EMBL/GenBank/DDBJ databases">
        <title>Complete genome sequence of Clostridium kluyveri and comparative genomics of Clostridia species.</title>
        <authorList>
            <person name="Inui M."/>
            <person name="Nonaka H."/>
            <person name="Shinoda Y."/>
            <person name="Ikenaga Y."/>
            <person name="Abe M."/>
            <person name="Naito K."/>
            <person name="Vertes A.A."/>
            <person name="Yukawa H."/>
        </authorList>
    </citation>
    <scope>NUCLEOTIDE SEQUENCE [LARGE SCALE GENOMIC DNA]</scope>
    <source>
        <strain evidence="2">NBRC 12016</strain>
    </source>
</reference>
<sequence length="157" mass="17780">MIIVFKEMRRKDRELKNDEAIEILKNNSYGILSTVSKNSYPYGVPVSYVFLNNSIYFHCAVKGHKLDNILNNSKVSFCVVGQTCILPDKFSTKYESVVVFGRAVEIFDDEKNTALLEILNKYSPDYIEKGKGYIKNSSKATKVIKISIGHISGKARK</sequence>
<evidence type="ECO:0000313" key="2">
    <source>
        <dbReference type="Proteomes" id="UP000007969"/>
    </source>
</evidence>
<dbReference type="InterPro" id="IPR012349">
    <property type="entry name" value="Split_barrel_FMN-bd"/>
</dbReference>
<name>B9DZ11_CLOK1</name>
<dbReference type="EMBL" id="AP009049">
    <property type="protein sequence ID" value="BAH05486.1"/>
    <property type="molecule type" value="Genomic_DNA"/>
</dbReference>
<dbReference type="HOGENOM" id="CLU_067890_2_2_9"/>
<dbReference type="Proteomes" id="UP000007969">
    <property type="component" value="Chromosome"/>
</dbReference>
<evidence type="ECO:0000313" key="1">
    <source>
        <dbReference type="EMBL" id="BAH05486.1"/>
    </source>
</evidence>
<dbReference type="PANTHER" id="PTHR34071:SF2">
    <property type="entry name" value="FLAVIN-NUCLEOTIDE-BINDING PROTEIN"/>
    <property type="match status" value="1"/>
</dbReference>
<accession>B9DZ11</accession>
<gene>
    <name evidence="1" type="ordered locus">CKR_0435</name>
</gene>
<dbReference type="Gene3D" id="2.30.110.10">
    <property type="entry name" value="Electron Transport, Fmn-binding Protein, Chain A"/>
    <property type="match status" value="1"/>
</dbReference>
<protein>
    <recommendedName>
        <fullName evidence="3">MFS transporter</fullName>
    </recommendedName>
</protein>
<organism evidence="1 2">
    <name type="scientific">Clostridium kluyveri (strain NBRC 12016)</name>
    <dbReference type="NCBI Taxonomy" id="583346"/>
    <lineage>
        <taxon>Bacteria</taxon>
        <taxon>Bacillati</taxon>
        <taxon>Bacillota</taxon>
        <taxon>Clostridia</taxon>
        <taxon>Eubacteriales</taxon>
        <taxon>Clostridiaceae</taxon>
        <taxon>Clostridium</taxon>
    </lineage>
</organism>
<dbReference type="PANTHER" id="PTHR34071">
    <property type="entry name" value="5-NITROIMIDAZOLE ANTIBIOTICS RESISTANCE PROTEIN, NIMA-FAMILY-RELATED PROTEIN-RELATED"/>
    <property type="match status" value="1"/>
</dbReference>
<dbReference type="AlphaFoldDB" id="B9DZ11"/>